<reference evidence="3" key="1">
    <citation type="submission" date="2020-05" db="EMBL/GenBank/DDBJ databases">
        <title>Evolutionary and genomic comparisons of hybrid uninucleate and nonhybrid Rhizoctonia fungi.</title>
        <authorList>
            <person name="Li C."/>
            <person name="Chen X."/>
        </authorList>
    </citation>
    <scope>NUCLEOTIDE SEQUENCE</scope>
    <source>
        <strain evidence="3">AG-1 IA</strain>
    </source>
</reference>
<evidence type="ECO:0000256" key="2">
    <source>
        <dbReference type="SAM" id="MobiDB-lite"/>
    </source>
</evidence>
<dbReference type="Gene3D" id="2.120.10.70">
    <property type="entry name" value="Fucose-specific lectin"/>
    <property type="match status" value="1"/>
</dbReference>
<sequence length="1291" mass="141839">MDQPPIGAIASVTSIDGKHLKIVVVGERGRMLDVNCRIGDQRPNSLCTTGPGRPQEWVWKDKGVVDTVHPYSKLAACTIERHNLACFFYQIPDGSIVMRRCRVKSEWEWERGFISVLSGKSEYPPQIGTNIVVQPSILRAGDDINLTLFYQTSSGHFAILKMTVRGEVKGPVFRGQLSFPSCTPFTALTSGSHFTISYITLETQEIWECTGTLTDDPGCELEENECYISAAQRMTLETPPTSNFLQMASHQTEQAIFYCILPNELKSIVWSSSRARRSYRFVRCGVADTPIALCGHLSTWSSQSILYVDVNGAVNIGQLEPLEVPNGGVDVPETGIAIAHPDPYHSPRPQPSAEPDLELLADPCPETSAEPDANPDSGPCGGIDAKPCPDLCAEPSFDSISDSSSDVSEDDLQRTDPSAEPSGPCPGPCPVDLSETYPESPAKPSEDCTLPCADPPSILSNHVKTHVLIPARPLPPILALILTPALAPIRVMDLSRTPPLNVPVLPRLVLNRVLTLNLPLNSALVLVQNHVSTRVPTRVPIPVLVLVLTHVKVLVLNPVLIHVSSFPLNPPLIVLIALIAPTALRLIPDHVSIPKPSLPPNHVLDLAPSPASIHPPIPLPTLTPNLLPIHVPPSPEECINPSDDPSTEICTDLSLTYNGPCNGDADNDGINSQCDDENKDCDSERECVGDKTGICKTQDPSQVERTTCSPRGDEGCPEDDGLLREDQEIDLISKPSSGRYVSLQVPARRLDQVSSMHVGAPSTDNGFNSTMMSEINFKLSNELFDVAKVVSGQTANLYPGIPNTSLQLDSQSGHRGQQMPRDSKDGIRDRLARTRNHSLTSAISMIHSSTFDYQRTRAEKELMAYLDVKASSELLYDAKVVFRHLDRSSVDASELSLPVAMKPSDWYEASQTSWSVGEFSQDIVMLQSELNQKLSDMDSLTAQLVPFIQSDSGNHQELELEVQSSIKERDELRRDLEAEHLFLSDSSGTSLLGCVHSSPLNQLNGSDFNLKSVTDRLNAIRVIDRKVLSQTRSLTIKRARKTISTSSMQLCSERYALNLRTSIAQVHLPYSNDPRWTIVNISTEIPNTTWRDSAVGFGLWAGYETSTTPGVETVKLDISLRVSLVNFDRRAWFKSEFMNHSGQLMRLPDSERWSEWPRDAQTSDEIVDRILHGSFEPRGSLPAVPAGFHNQKDLMDQAAGAHGVLCFEFASQASAHGNAGAMHINEYFDGIVFRLPEAQILGYVMQLTPPDVSIEYNSGIVESSIETIMDHVQYGQWALERTEDCMYNQGI</sequence>
<protein>
    <submittedName>
        <fullName evidence="3">Uncharacterized protein</fullName>
    </submittedName>
</protein>
<feature type="region of interest" description="Disordered" evidence="2">
    <location>
        <begin position="802"/>
        <end position="826"/>
    </location>
</feature>
<feature type="coiled-coil region" evidence="1">
    <location>
        <begin position="923"/>
        <end position="975"/>
    </location>
</feature>
<name>A0A8H8P6N5_9AGAM</name>
<evidence type="ECO:0000313" key="3">
    <source>
        <dbReference type="EMBL" id="QRW26245.1"/>
    </source>
</evidence>
<dbReference type="EMBL" id="CP059672">
    <property type="protein sequence ID" value="QRW26245.1"/>
    <property type="molecule type" value="Genomic_DNA"/>
</dbReference>
<dbReference type="RefSeq" id="XP_043186482.1">
    <property type="nucleotide sequence ID" value="XM_043331721.1"/>
</dbReference>
<evidence type="ECO:0000256" key="1">
    <source>
        <dbReference type="SAM" id="Coils"/>
    </source>
</evidence>
<keyword evidence="1" id="KW-0175">Coiled coil</keyword>
<feature type="compositionally biased region" description="Polar residues" evidence="2">
    <location>
        <begin position="802"/>
        <end position="815"/>
    </location>
</feature>
<organism evidence="3 4">
    <name type="scientific">Rhizoctonia solani</name>
    <dbReference type="NCBI Taxonomy" id="456999"/>
    <lineage>
        <taxon>Eukaryota</taxon>
        <taxon>Fungi</taxon>
        <taxon>Dikarya</taxon>
        <taxon>Basidiomycota</taxon>
        <taxon>Agaricomycotina</taxon>
        <taxon>Agaricomycetes</taxon>
        <taxon>Cantharellales</taxon>
        <taxon>Ceratobasidiaceae</taxon>
        <taxon>Rhizoctonia</taxon>
    </lineage>
</organism>
<dbReference type="GeneID" id="67034184"/>
<accession>A0A8H8P6N5</accession>
<evidence type="ECO:0000313" key="4">
    <source>
        <dbReference type="Proteomes" id="UP000650533"/>
    </source>
</evidence>
<feature type="region of interest" description="Disordered" evidence="2">
    <location>
        <begin position="394"/>
        <end position="447"/>
    </location>
</feature>
<gene>
    <name evidence="3" type="ORF">RhiXN_11906</name>
</gene>
<dbReference type="Proteomes" id="UP000650533">
    <property type="component" value="Chromosome 15"/>
</dbReference>
<feature type="region of interest" description="Disordered" evidence="2">
    <location>
        <begin position="333"/>
        <end position="381"/>
    </location>
</feature>
<proteinExistence type="predicted"/>
<dbReference type="KEGG" id="rsx:RhiXN_11906"/>
<feature type="compositionally biased region" description="Low complexity" evidence="2">
    <location>
        <begin position="396"/>
        <end position="406"/>
    </location>
</feature>